<dbReference type="AlphaFoldDB" id="A0A846TYK9"/>
<accession>A0A846TYK9</accession>
<dbReference type="EMBL" id="JAAVUM010000016">
    <property type="protein sequence ID" value="NKE07461.1"/>
    <property type="molecule type" value="Genomic_DNA"/>
</dbReference>
<dbReference type="CDD" id="cd10923">
    <property type="entry name" value="CE4_COG5298"/>
    <property type="match status" value="1"/>
</dbReference>
<protein>
    <submittedName>
        <fullName evidence="3">DUF2334 domain-containing protein</fullName>
    </submittedName>
</protein>
<reference evidence="3 4" key="1">
    <citation type="submission" date="2020-03" db="EMBL/GenBank/DDBJ databases">
        <authorList>
            <person name="Sun Q."/>
        </authorList>
    </citation>
    <scope>NUCLEOTIDE SEQUENCE [LARGE SCALE GENOMIC DNA]</scope>
    <source>
        <strain evidence="3 4">KACC 21451</strain>
    </source>
</reference>
<sequence length="586" mass="66499">MWIYQFWLNNRMKVIALVLFISSALTVSVKAESDGDPREDSKAVIIYSTETGQISENQRLLDMLVSHFSKELIMKNAKDLRETDLSGVSTLIYYGETADVLPDSLAESIDRFPGTVMAIGHNKEQLGKRFGFFKQDQQAAINQLVLVKGNKIREMEDMRVITAITPDDSTEVLVKGMGRGKTYPLFIRNENNYYFSSDRIDSLFSVYLGEVLHDVFEADHETENPAYLRLEDIHPLTDPYVLKEIGVILKKKNIPYIVSVIPVYRNPETGEESRFSDFPEVLDALKFMQKNGGSIIVHGYTHQYKDDETGEGFEFWDVDANMPVTVPAGQTPIVKSRTDFNSEKDYLEHLGKQKAFETEYIKSKVNNAIQEMVGLGLYPLAFEAPHYTMSQSGYEILADHFSTYVGQLQLGDRDWRIMAASPYVSYPSFLHGMKLLPETIGYVEPDNPHAIDEMMEAAKDQLIVRDGYVAGFYHPYLGVERFKDLMDQLEKIPNLSWIDLAQMNNYVGVDNISLTAGVDNEVELSIDYFGLLKGSPNYYKPHVKSAINTTLWGIVTAAGLMVIMFTYYAIRLNIRRARNGGGEYDE</sequence>
<dbReference type="SUPFAM" id="SSF88713">
    <property type="entry name" value="Glycoside hydrolase/deacetylase"/>
    <property type="match status" value="1"/>
</dbReference>
<name>A0A846TYK9_9BACI</name>
<proteinExistence type="predicted"/>
<dbReference type="Pfam" id="PF10096">
    <property type="entry name" value="DUF2334"/>
    <property type="match status" value="1"/>
</dbReference>
<keyword evidence="2" id="KW-0732">Signal</keyword>
<dbReference type="RefSeq" id="WP_167833860.1">
    <property type="nucleotide sequence ID" value="NZ_JAAVUM010000016.1"/>
</dbReference>
<feature type="transmembrane region" description="Helical" evidence="1">
    <location>
        <begin position="551"/>
        <end position="570"/>
    </location>
</feature>
<feature type="chain" id="PRO_5032295454" evidence="2">
    <location>
        <begin position="32"/>
        <end position="586"/>
    </location>
</feature>
<dbReference type="InterPro" id="IPR011330">
    <property type="entry name" value="Glyco_hydro/deAcase_b/a-brl"/>
</dbReference>
<organism evidence="3 4">
    <name type="scientific">Mesobacillus selenatarsenatis</name>
    <dbReference type="NCBI Taxonomy" id="388741"/>
    <lineage>
        <taxon>Bacteria</taxon>
        <taxon>Bacillati</taxon>
        <taxon>Bacillota</taxon>
        <taxon>Bacilli</taxon>
        <taxon>Bacillales</taxon>
        <taxon>Bacillaceae</taxon>
        <taxon>Mesobacillus</taxon>
    </lineage>
</organism>
<feature type="signal peptide" evidence="2">
    <location>
        <begin position="1"/>
        <end position="31"/>
    </location>
</feature>
<evidence type="ECO:0000256" key="1">
    <source>
        <dbReference type="SAM" id="Phobius"/>
    </source>
</evidence>
<gene>
    <name evidence="3" type="ORF">GWK17_18595</name>
</gene>
<evidence type="ECO:0000313" key="3">
    <source>
        <dbReference type="EMBL" id="NKE07461.1"/>
    </source>
</evidence>
<dbReference type="InterPro" id="IPR018763">
    <property type="entry name" value="DUF2334"/>
</dbReference>
<keyword evidence="1" id="KW-0472">Membrane</keyword>
<dbReference type="Proteomes" id="UP000587942">
    <property type="component" value="Unassembled WGS sequence"/>
</dbReference>
<evidence type="ECO:0000313" key="4">
    <source>
        <dbReference type="Proteomes" id="UP000587942"/>
    </source>
</evidence>
<dbReference type="GO" id="GO:0005975">
    <property type="term" value="P:carbohydrate metabolic process"/>
    <property type="evidence" value="ECO:0007669"/>
    <property type="project" value="InterPro"/>
</dbReference>
<evidence type="ECO:0000256" key="2">
    <source>
        <dbReference type="SAM" id="SignalP"/>
    </source>
</evidence>
<keyword evidence="1" id="KW-1133">Transmembrane helix</keyword>
<keyword evidence="1" id="KW-0812">Transmembrane</keyword>
<comment type="caution">
    <text evidence="3">The sequence shown here is derived from an EMBL/GenBank/DDBJ whole genome shotgun (WGS) entry which is preliminary data.</text>
</comment>